<keyword evidence="1" id="KW-0472">Membrane</keyword>
<dbReference type="GO" id="GO:0008237">
    <property type="term" value="F:metallopeptidase activity"/>
    <property type="evidence" value="ECO:0007669"/>
    <property type="project" value="UniProtKB-KW"/>
</dbReference>
<feature type="transmembrane region" description="Helical" evidence="1">
    <location>
        <begin position="75"/>
        <end position="105"/>
    </location>
</feature>
<feature type="transmembrane region" description="Helical" evidence="1">
    <location>
        <begin position="158"/>
        <end position="176"/>
    </location>
</feature>
<feature type="transmembrane region" description="Helical" evidence="1">
    <location>
        <begin position="35"/>
        <end position="55"/>
    </location>
</feature>
<reference evidence="3" key="1">
    <citation type="submission" date="2019-12" db="EMBL/GenBank/DDBJ databases">
        <title>High-Quality draft genome sequences of three cyanobacteria isolated from the limestone walls of the Old Cathedral of Coimbra.</title>
        <authorList>
            <person name="Tiago I."/>
            <person name="Soares F."/>
            <person name="Portugal A."/>
        </authorList>
    </citation>
    <scope>NUCLEOTIDE SEQUENCE [LARGE SCALE GENOMIC DNA]</scope>
    <source>
        <strain evidence="3">C</strain>
    </source>
</reference>
<dbReference type="Proteomes" id="UP000607397">
    <property type="component" value="Unassembled WGS sequence"/>
</dbReference>
<comment type="caution">
    <text evidence="3">The sequence shown here is derived from an EMBL/GenBank/DDBJ whole genome shotgun (WGS) entry which is preliminary data.</text>
</comment>
<dbReference type="Pfam" id="PF02517">
    <property type="entry name" value="Rce1-like"/>
    <property type="match status" value="1"/>
</dbReference>
<keyword evidence="4" id="KW-1185">Reference proteome</keyword>
<evidence type="ECO:0000313" key="4">
    <source>
        <dbReference type="Proteomes" id="UP000607397"/>
    </source>
</evidence>
<organism evidence="3 4">
    <name type="scientific">Petrachloros mirabilis ULC683</name>
    <dbReference type="NCBI Taxonomy" id="2781853"/>
    <lineage>
        <taxon>Bacteria</taxon>
        <taxon>Bacillati</taxon>
        <taxon>Cyanobacteriota</taxon>
        <taxon>Cyanophyceae</taxon>
        <taxon>Synechococcales</taxon>
        <taxon>Petrachlorosaceae</taxon>
        <taxon>Petrachloros</taxon>
        <taxon>Petrachloros mirabilis</taxon>
    </lineage>
</organism>
<evidence type="ECO:0000313" key="3">
    <source>
        <dbReference type="EMBL" id="NCJ05518.1"/>
    </source>
</evidence>
<feature type="transmembrane region" description="Helical" evidence="1">
    <location>
        <begin position="197"/>
        <end position="217"/>
    </location>
</feature>
<keyword evidence="3" id="KW-0378">Hydrolase</keyword>
<dbReference type="GO" id="GO:0080120">
    <property type="term" value="P:CAAX-box protein maturation"/>
    <property type="evidence" value="ECO:0007669"/>
    <property type="project" value="UniProtKB-ARBA"/>
</dbReference>
<keyword evidence="1" id="KW-1133">Transmembrane helix</keyword>
<feature type="domain" description="CAAX prenyl protease 2/Lysostaphin resistance protein A-like" evidence="2">
    <location>
        <begin position="166"/>
        <end position="263"/>
    </location>
</feature>
<accession>A0A8K1ZWQ0</accession>
<sequence>MKMQNTERAQGIIAEAKKVTYVEAAGWGKYRWWRYVLGLVVIFFVGLVVNGITVPRVAFLLGGQEALAAFSRLDYAALGLVGGFVAFRASFPFFLAGILIAVTLIHQRHPRTLVTAREKISWRRVGHGFVAWFVPFWLIAGLGQYFFYPDTFSFNVDFNFATFALFVPIALIFTAIQTTTEELFFRSYIVQGASIVWSNRVFLALLPAVIFALAHLLNPEASAGGWLTVFFNYFLVPGLVWTVVSLIDGTIELAIGVHFANNISGNLLMGIAGSAVAGSAVTAPTLFTVSKFHATYTALSMLVVVPVFLAIAYKVFKRDEASEPVSQSHRQGRR</sequence>
<feature type="transmembrane region" description="Helical" evidence="1">
    <location>
        <begin position="293"/>
        <end position="313"/>
    </location>
</feature>
<feature type="transmembrane region" description="Helical" evidence="1">
    <location>
        <begin position="267"/>
        <end position="287"/>
    </location>
</feature>
<keyword evidence="3" id="KW-0645">Protease</keyword>
<dbReference type="EMBL" id="WVIC01000004">
    <property type="protein sequence ID" value="NCJ05518.1"/>
    <property type="molecule type" value="Genomic_DNA"/>
</dbReference>
<dbReference type="GO" id="GO:0004175">
    <property type="term" value="F:endopeptidase activity"/>
    <property type="evidence" value="ECO:0007669"/>
    <property type="project" value="UniProtKB-ARBA"/>
</dbReference>
<dbReference type="InterPro" id="IPR003675">
    <property type="entry name" value="Rce1/LyrA-like_dom"/>
</dbReference>
<evidence type="ECO:0000259" key="2">
    <source>
        <dbReference type="Pfam" id="PF02517"/>
    </source>
</evidence>
<name>A0A8K1ZWQ0_9CYAN</name>
<keyword evidence="3" id="KW-0482">Metalloprotease</keyword>
<proteinExistence type="predicted"/>
<evidence type="ECO:0000256" key="1">
    <source>
        <dbReference type="SAM" id="Phobius"/>
    </source>
</evidence>
<gene>
    <name evidence="3" type="ORF">GS597_03105</name>
</gene>
<dbReference type="AlphaFoldDB" id="A0A8K1ZWQ0"/>
<keyword evidence="1" id="KW-0812">Transmembrane</keyword>
<feature type="transmembrane region" description="Helical" evidence="1">
    <location>
        <begin position="125"/>
        <end position="146"/>
    </location>
</feature>
<protein>
    <submittedName>
        <fullName evidence="3">CPBP family intramembrane metalloprotease</fullName>
    </submittedName>
</protein>